<feature type="region of interest" description="Disordered" evidence="1">
    <location>
        <begin position="136"/>
        <end position="156"/>
    </location>
</feature>
<keyword evidence="2" id="KW-0732">Signal</keyword>
<protein>
    <submittedName>
        <fullName evidence="3">Uncharacterized protein</fullName>
    </submittedName>
</protein>
<reference evidence="4" key="1">
    <citation type="journal article" date="2019" name="Int. J. Syst. Evol. Microbiol.">
        <title>The Global Catalogue of Microorganisms (GCM) 10K type strain sequencing project: providing services to taxonomists for standard genome sequencing and annotation.</title>
        <authorList>
            <consortium name="The Broad Institute Genomics Platform"/>
            <consortium name="The Broad Institute Genome Sequencing Center for Infectious Disease"/>
            <person name="Wu L."/>
            <person name="Ma J."/>
        </authorList>
    </citation>
    <scope>NUCLEOTIDE SEQUENCE [LARGE SCALE GENOMIC DNA]</scope>
    <source>
        <strain evidence="4">CGMCC 1.16444</strain>
    </source>
</reference>
<evidence type="ECO:0000256" key="1">
    <source>
        <dbReference type="SAM" id="MobiDB-lite"/>
    </source>
</evidence>
<evidence type="ECO:0000256" key="2">
    <source>
        <dbReference type="SAM" id="SignalP"/>
    </source>
</evidence>
<dbReference type="Proteomes" id="UP001595796">
    <property type="component" value="Unassembled WGS sequence"/>
</dbReference>
<gene>
    <name evidence="3" type="ORF">ACFPFW_14655</name>
</gene>
<evidence type="ECO:0000313" key="4">
    <source>
        <dbReference type="Proteomes" id="UP001595796"/>
    </source>
</evidence>
<name>A0ABV9Z2P0_9HYPH</name>
<feature type="signal peptide" evidence="2">
    <location>
        <begin position="1"/>
        <end position="24"/>
    </location>
</feature>
<keyword evidence="4" id="KW-1185">Reference proteome</keyword>
<organism evidence="3 4">
    <name type="scientific">Flaviflagellibacter deserti</name>
    <dbReference type="NCBI Taxonomy" id="2267266"/>
    <lineage>
        <taxon>Bacteria</taxon>
        <taxon>Pseudomonadati</taxon>
        <taxon>Pseudomonadota</taxon>
        <taxon>Alphaproteobacteria</taxon>
        <taxon>Hyphomicrobiales</taxon>
        <taxon>Flaviflagellibacter</taxon>
    </lineage>
</organism>
<accession>A0ABV9Z2P0</accession>
<dbReference type="RefSeq" id="WP_162799768.1">
    <property type="nucleotide sequence ID" value="NZ_JBHSJF010000006.1"/>
</dbReference>
<evidence type="ECO:0000313" key="3">
    <source>
        <dbReference type="EMBL" id="MFC5069255.1"/>
    </source>
</evidence>
<comment type="caution">
    <text evidence="3">The sequence shown here is derived from an EMBL/GenBank/DDBJ whole genome shotgun (WGS) entry which is preliminary data.</text>
</comment>
<proteinExistence type="predicted"/>
<dbReference type="EMBL" id="JBHSJF010000006">
    <property type="protein sequence ID" value="MFC5069255.1"/>
    <property type="molecule type" value="Genomic_DNA"/>
</dbReference>
<sequence>MRVVAFRPLVVAAFFVGGASAAFAHGGGGGLAVHSLAAAPGHAAVSHQVISPPPSGSLVGLSGISSSIPAAGLASEQAATARLTQAPEFGTVDPSGEANDAITTFNGSDVSGATTQSLPGSSAGQQVPIYNTSQLSTPGLSQSINQASQDSGATSCNGLGQRNATIGNGSSSQIDSCLTTGGSISTMSIMSTSSSLGRPINVGGTP</sequence>
<feature type="chain" id="PRO_5046635133" evidence="2">
    <location>
        <begin position="25"/>
        <end position="206"/>
    </location>
</feature>